<dbReference type="PANTHER" id="PTHR45339">
    <property type="entry name" value="HYBRID SIGNAL TRANSDUCTION HISTIDINE KINASE J"/>
    <property type="match status" value="1"/>
</dbReference>
<evidence type="ECO:0000256" key="12">
    <source>
        <dbReference type="PROSITE-ProRule" id="PRU00110"/>
    </source>
</evidence>
<dbReference type="InterPro" id="IPR003661">
    <property type="entry name" value="HisK_dim/P_dom"/>
</dbReference>
<evidence type="ECO:0000256" key="11">
    <source>
        <dbReference type="ARBA" id="ARBA00023136"/>
    </source>
</evidence>
<dbReference type="InterPro" id="IPR003594">
    <property type="entry name" value="HATPase_dom"/>
</dbReference>
<keyword evidence="9 14" id="KW-1133">Transmembrane helix</keyword>
<dbReference type="InterPro" id="IPR033479">
    <property type="entry name" value="dCache_1"/>
</dbReference>
<dbReference type="Pfam" id="PF00072">
    <property type="entry name" value="Response_reg"/>
    <property type="match status" value="1"/>
</dbReference>
<dbReference type="EC" id="2.7.13.3" evidence="3"/>
<dbReference type="Proteomes" id="UP001431010">
    <property type="component" value="Chromosome"/>
</dbReference>
<dbReference type="CDD" id="cd16922">
    <property type="entry name" value="HATPase_EvgS-ArcB-TorS-like"/>
    <property type="match status" value="1"/>
</dbReference>
<evidence type="ECO:0000256" key="9">
    <source>
        <dbReference type="ARBA" id="ARBA00022989"/>
    </source>
</evidence>
<evidence type="ECO:0000256" key="6">
    <source>
        <dbReference type="ARBA" id="ARBA00022692"/>
    </source>
</evidence>
<keyword evidence="4" id="KW-1003">Cell membrane</keyword>
<evidence type="ECO:0000256" key="3">
    <source>
        <dbReference type="ARBA" id="ARBA00012438"/>
    </source>
</evidence>
<dbReference type="PROSITE" id="PS50109">
    <property type="entry name" value="HIS_KIN"/>
    <property type="match status" value="1"/>
</dbReference>
<comment type="subcellular location">
    <subcellularLocation>
        <location evidence="2">Cell membrane</location>
        <topology evidence="2">Multi-pass membrane protein</topology>
    </subcellularLocation>
</comment>
<evidence type="ECO:0000256" key="8">
    <source>
        <dbReference type="ARBA" id="ARBA00022840"/>
    </source>
</evidence>
<dbReference type="PRINTS" id="PR00344">
    <property type="entry name" value="BCTRLSENSOR"/>
</dbReference>
<keyword evidence="19" id="KW-1185">Reference proteome</keyword>
<dbReference type="PANTHER" id="PTHR45339:SF1">
    <property type="entry name" value="HYBRID SIGNAL TRANSDUCTION HISTIDINE KINASE J"/>
    <property type="match status" value="1"/>
</dbReference>
<dbReference type="InterPro" id="IPR011006">
    <property type="entry name" value="CheY-like_superfamily"/>
</dbReference>
<dbReference type="InterPro" id="IPR036641">
    <property type="entry name" value="HPT_dom_sf"/>
</dbReference>
<dbReference type="Gene3D" id="1.20.120.160">
    <property type="entry name" value="HPT domain"/>
    <property type="match status" value="1"/>
</dbReference>
<evidence type="ECO:0000313" key="19">
    <source>
        <dbReference type="Proteomes" id="UP001431010"/>
    </source>
</evidence>
<keyword evidence="7" id="KW-0547">Nucleotide-binding</keyword>
<dbReference type="InterPro" id="IPR036097">
    <property type="entry name" value="HisK_dim/P_sf"/>
</dbReference>
<dbReference type="EMBL" id="CP088156">
    <property type="protein sequence ID" value="UFZ01794.1"/>
    <property type="molecule type" value="Genomic_DNA"/>
</dbReference>
<dbReference type="InterPro" id="IPR004358">
    <property type="entry name" value="Sig_transdc_His_kin-like_C"/>
</dbReference>
<evidence type="ECO:0000256" key="2">
    <source>
        <dbReference type="ARBA" id="ARBA00004651"/>
    </source>
</evidence>
<feature type="domain" description="Histidine kinase" evidence="15">
    <location>
        <begin position="336"/>
        <end position="557"/>
    </location>
</feature>
<dbReference type="InterPro" id="IPR008207">
    <property type="entry name" value="Sig_transdc_His_kin_Hpt_dom"/>
</dbReference>
<dbReference type="SMART" id="SM00387">
    <property type="entry name" value="HATPase_c"/>
    <property type="match status" value="1"/>
</dbReference>
<gene>
    <name evidence="18" type="ORF">LQG66_21015</name>
</gene>
<dbReference type="CDD" id="cd00088">
    <property type="entry name" value="HPT"/>
    <property type="match status" value="1"/>
</dbReference>
<dbReference type="SMART" id="SM00448">
    <property type="entry name" value="REC"/>
    <property type="match status" value="1"/>
</dbReference>
<dbReference type="CDD" id="cd12914">
    <property type="entry name" value="PDC1_DGC_like"/>
    <property type="match status" value="1"/>
</dbReference>
<comment type="catalytic activity">
    <reaction evidence="1">
        <text>ATP + protein L-histidine = ADP + protein N-phospho-L-histidine.</text>
        <dbReference type="EC" id="2.7.13.3"/>
    </reaction>
</comment>
<keyword evidence="6 14" id="KW-0812">Transmembrane</keyword>
<sequence>MSNNKKRFLGAPAAIALILICIIAGSNLFFLTNLRENALVHAEEDLSRHSLTLAENADRSVKSVDLVLSSVRDYLVRGGAIDAPAYRKIASDYETHLLLKEKIAGLPQIDAVTLIDAQGKLLNFSRYWPIPDVGIADRDYFKAVKADPAIQSYVSTPVQNRGDGTWNIYFARRLDDAKGDFMGLMLGAMSVPYLENFFGSTSLGLEAAVSLIREDGTLLAHFPPTSEIGKSTSGFGQRALAAGGVLRELSGRTGEMRLRAAKMLPNYPAMIVVSVPEQHVLKAWRAMATLLVIMSLVSAMAVLAAAVLISRWWERHEHLIEAAEAANAAKSTFVAMMSHEIRTPMNAVLGLATTLLETDLDPEQRRSVVAIHNAGDNLLEILNDILDFSKLESGQLSLEDIAFSAEALVQNTLSIIGPRASAKDLKLRNVSDPAVPPALVGDAGRIRQILLNLVSNAVKFTASGEVVITTRCIAKDEQTASVEWTVTDTGIGIAADKIGSLFANFVQADNSISRRFGGSGLGLAICKRLTEQMGGEINATSTLGQGSTFSFRLTLPIAEAIAVPEQNDDSIYASLQNRLAAVGRPLRVLVVDDNPTNRLVATKMLKDFDIQTDTACDGAEAVTAASRFNYDLILMDVRMPEMDGFQATRTIRARGERRSNVPIIAFTANAFMEDIRACREAGMNDFVVKPARKKALVEAILRVLPAPAAVLETVPPDIAPLVPAERDANQAELAAETEVAPEPALDREAYSELVGEIGDEAAQEIRDVFFSETDARLKLFRKLSLDGERIKIGREAHSLKSAAGTFGYRRLATYALALEKSAPRLSPKDYSELLDSIESAYAAARTQELQY</sequence>
<evidence type="ECO:0000256" key="10">
    <source>
        <dbReference type="ARBA" id="ARBA00023012"/>
    </source>
</evidence>
<name>A0ABY3R3C2_9BRAD</name>
<keyword evidence="11 14" id="KW-0472">Membrane</keyword>
<keyword evidence="10" id="KW-0902">Two-component regulatory system</keyword>
<proteinExistence type="predicted"/>
<dbReference type="Gene3D" id="1.10.287.130">
    <property type="match status" value="1"/>
</dbReference>
<dbReference type="PROSITE" id="PS50110">
    <property type="entry name" value="RESPONSE_REGULATORY"/>
    <property type="match status" value="1"/>
</dbReference>
<dbReference type="GO" id="GO:0005524">
    <property type="term" value="F:ATP binding"/>
    <property type="evidence" value="ECO:0007669"/>
    <property type="project" value="UniProtKB-KW"/>
</dbReference>
<dbReference type="SUPFAM" id="SSF52172">
    <property type="entry name" value="CheY-like"/>
    <property type="match status" value="1"/>
</dbReference>
<dbReference type="SMART" id="SM00388">
    <property type="entry name" value="HisKA"/>
    <property type="match status" value="1"/>
</dbReference>
<organism evidence="18 19">
    <name type="scientific">Bradyrhizobium ontarionense</name>
    <dbReference type="NCBI Taxonomy" id="2898149"/>
    <lineage>
        <taxon>Bacteria</taxon>
        <taxon>Pseudomonadati</taxon>
        <taxon>Pseudomonadota</taxon>
        <taxon>Alphaproteobacteria</taxon>
        <taxon>Hyphomicrobiales</taxon>
        <taxon>Nitrobacteraceae</taxon>
        <taxon>Bradyrhizobium</taxon>
    </lineage>
</organism>
<dbReference type="PROSITE" id="PS50894">
    <property type="entry name" value="HPT"/>
    <property type="match status" value="1"/>
</dbReference>
<reference evidence="18" key="1">
    <citation type="journal article" date="2024" name="Antonie Van Leeuwenhoek">
        <title>Bradyrhizobium ontarionense sp. nov., a novel bacterial symbiont isolated from Aeschynomene indica (Indian jointvetch), harbours photosynthesis, nitrogen fixation and nitrous oxide (N2O) reductase genes.</title>
        <authorList>
            <person name="Bromfield E.S.P."/>
            <person name="Cloutier S."/>
        </authorList>
    </citation>
    <scope>NUCLEOTIDE SEQUENCE</scope>
    <source>
        <strain evidence="18">A19</strain>
    </source>
</reference>
<dbReference type="Gene3D" id="3.30.565.10">
    <property type="entry name" value="Histidine kinase-like ATPase, C-terminal domain"/>
    <property type="match status" value="1"/>
</dbReference>
<dbReference type="InterPro" id="IPR001789">
    <property type="entry name" value="Sig_transdc_resp-reg_receiver"/>
</dbReference>
<evidence type="ECO:0000313" key="18">
    <source>
        <dbReference type="EMBL" id="UFZ01794.1"/>
    </source>
</evidence>
<dbReference type="InterPro" id="IPR036890">
    <property type="entry name" value="HATPase_C_sf"/>
</dbReference>
<evidence type="ECO:0000259" key="17">
    <source>
        <dbReference type="PROSITE" id="PS50894"/>
    </source>
</evidence>
<evidence type="ECO:0000256" key="1">
    <source>
        <dbReference type="ARBA" id="ARBA00000085"/>
    </source>
</evidence>
<feature type="domain" description="Response regulatory" evidence="16">
    <location>
        <begin position="587"/>
        <end position="704"/>
    </location>
</feature>
<evidence type="ECO:0000256" key="5">
    <source>
        <dbReference type="ARBA" id="ARBA00022553"/>
    </source>
</evidence>
<evidence type="ECO:0000256" key="7">
    <source>
        <dbReference type="ARBA" id="ARBA00022741"/>
    </source>
</evidence>
<feature type="modified residue" description="4-aspartylphosphate" evidence="13">
    <location>
        <position position="636"/>
    </location>
</feature>
<dbReference type="Gene3D" id="3.30.450.20">
    <property type="entry name" value="PAS domain"/>
    <property type="match status" value="2"/>
</dbReference>
<dbReference type="Pfam" id="PF01627">
    <property type="entry name" value="Hpt"/>
    <property type="match status" value="1"/>
</dbReference>
<evidence type="ECO:0000259" key="15">
    <source>
        <dbReference type="PROSITE" id="PS50109"/>
    </source>
</evidence>
<dbReference type="RefSeq" id="WP_231317587.1">
    <property type="nucleotide sequence ID" value="NZ_CP088156.1"/>
</dbReference>
<accession>A0ABY3R3C2</accession>
<protein>
    <recommendedName>
        <fullName evidence="3">histidine kinase</fullName>
        <ecNumber evidence="3">2.7.13.3</ecNumber>
    </recommendedName>
</protein>
<dbReference type="Pfam" id="PF02518">
    <property type="entry name" value="HATPase_c"/>
    <property type="match status" value="1"/>
</dbReference>
<evidence type="ECO:0000256" key="14">
    <source>
        <dbReference type="SAM" id="Phobius"/>
    </source>
</evidence>
<feature type="transmembrane region" description="Helical" evidence="14">
    <location>
        <begin position="284"/>
        <end position="309"/>
    </location>
</feature>
<dbReference type="Pfam" id="PF02743">
    <property type="entry name" value="dCache_1"/>
    <property type="match status" value="1"/>
</dbReference>
<dbReference type="Pfam" id="PF00512">
    <property type="entry name" value="HisKA"/>
    <property type="match status" value="1"/>
</dbReference>
<evidence type="ECO:0000256" key="4">
    <source>
        <dbReference type="ARBA" id="ARBA00022475"/>
    </source>
</evidence>
<dbReference type="SUPFAM" id="SSF47384">
    <property type="entry name" value="Homodimeric domain of signal transducing histidine kinase"/>
    <property type="match status" value="1"/>
</dbReference>
<feature type="modified residue" description="Phosphohistidine" evidence="12">
    <location>
        <position position="797"/>
    </location>
</feature>
<dbReference type="SUPFAM" id="SSF55874">
    <property type="entry name" value="ATPase domain of HSP90 chaperone/DNA topoisomerase II/histidine kinase"/>
    <property type="match status" value="1"/>
</dbReference>
<keyword evidence="8 18" id="KW-0067">ATP-binding</keyword>
<dbReference type="Gene3D" id="3.40.50.2300">
    <property type="match status" value="1"/>
</dbReference>
<evidence type="ECO:0000256" key="13">
    <source>
        <dbReference type="PROSITE-ProRule" id="PRU00169"/>
    </source>
</evidence>
<dbReference type="InterPro" id="IPR005467">
    <property type="entry name" value="His_kinase_dom"/>
</dbReference>
<feature type="domain" description="HPt" evidence="17">
    <location>
        <begin position="758"/>
        <end position="851"/>
    </location>
</feature>
<evidence type="ECO:0000259" key="16">
    <source>
        <dbReference type="PROSITE" id="PS50110"/>
    </source>
</evidence>
<keyword evidence="5 13" id="KW-0597">Phosphoprotein</keyword>
<dbReference type="CDD" id="cd17546">
    <property type="entry name" value="REC_hyHK_CKI1_RcsC-like"/>
    <property type="match status" value="1"/>
</dbReference>
<dbReference type="CDD" id="cd12915">
    <property type="entry name" value="PDC2_DGC_like"/>
    <property type="match status" value="1"/>
</dbReference>
<dbReference type="SUPFAM" id="SSF47226">
    <property type="entry name" value="Histidine-containing phosphotransfer domain, HPT domain"/>
    <property type="match status" value="1"/>
</dbReference>
<dbReference type="CDD" id="cd00082">
    <property type="entry name" value="HisKA"/>
    <property type="match status" value="1"/>
</dbReference>